<dbReference type="Proteomes" id="UP000285301">
    <property type="component" value="Unassembled WGS sequence"/>
</dbReference>
<dbReference type="InterPro" id="IPR011992">
    <property type="entry name" value="EF-hand-dom_pair"/>
</dbReference>
<evidence type="ECO:0000313" key="5">
    <source>
        <dbReference type="Proteomes" id="UP000285301"/>
    </source>
</evidence>
<feature type="domain" description="EF-hand" evidence="3">
    <location>
        <begin position="142"/>
        <end position="177"/>
    </location>
</feature>
<dbReference type="EMBL" id="NCKU01007349">
    <property type="protein sequence ID" value="RWS02698.1"/>
    <property type="molecule type" value="Genomic_DNA"/>
</dbReference>
<keyword evidence="2" id="KW-0106">Calcium</keyword>
<evidence type="ECO:0000313" key="4">
    <source>
        <dbReference type="EMBL" id="RWS02698.1"/>
    </source>
</evidence>
<keyword evidence="5" id="KW-1185">Reference proteome</keyword>
<evidence type="ECO:0000256" key="1">
    <source>
        <dbReference type="ARBA" id="ARBA00022737"/>
    </source>
</evidence>
<feature type="domain" description="EF-hand" evidence="3">
    <location>
        <begin position="32"/>
        <end position="67"/>
    </location>
</feature>
<dbReference type="PROSITE" id="PS00018">
    <property type="entry name" value="EF_HAND_1"/>
    <property type="match status" value="4"/>
</dbReference>
<proteinExistence type="predicted"/>
<feature type="domain" description="EF-hand" evidence="3">
    <location>
        <begin position="106"/>
        <end position="141"/>
    </location>
</feature>
<dbReference type="OrthoDB" id="264015at2759"/>
<evidence type="ECO:0000256" key="2">
    <source>
        <dbReference type="ARBA" id="ARBA00022837"/>
    </source>
</evidence>
<name>A0A443QI66_9ACAR</name>
<reference evidence="4 5" key="1">
    <citation type="journal article" date="2018" name="Gigascience">
        <title>Genomes of trombidid mites reveal novel predicted allergens and laterally-transferred genes associated with secondary metabolism.</title>
        <authorList>
            <person name="Dong X."/>
            <person name="Chaisiri K."/>
            <person name="Xia D."/>
            <person name="Armstrong S.D."/>
            <person name="Fang Y."/>
            <person name="Donnelly M.J."/>
            <person name="Kadowaki T."/>
            <person name="McGarry J.W."/>
            <person name="Darby A.C."/>
            <person name="Makepeace B.L."/>
        </authorList>
    </citation>
    <scope>NUCLEOTIDE SEQUENCE [LARGE SCALE GENOMIC DNA]</scope>
    <source>
        <strain evidence="4">UoL-WK</strain>
    </source>
</reference>
<dbReference type="Pfam" id="PF13499">
    <property type="entry name" value="EF-hand_7"/>
    <property type="match status" value="2"/>
</dbReference>
<accession>A0A443QI66</accession>
<dbReference type="STRING" id="1965070.A0A443QI66"/>
<dbReference type="SUPFAM" id="SSF47473">
    <property type="entry name" value="EF-hand"/>
    <property type="match status" value="1"/>
</dbReference>
<organism evidence="4 5">
    <name type="scientific">Dinothrombium tinctorium</name>
    <dbReference type="NCBI Taxonomy" id="1965070"/>
    <lineage>
        <taxon>Eukaryota</taxon>
        <taxon>Metazoa</taxon>
        <taxon>Ecdysozoa</taxon>
        <taxon>Arthropoda</taxon>
        <taxon>Chelicerata</taxon>
        <taxon>Arachnida</taxon>
        <taxon>Acari</taxon>
        <taxon>Acariformes</taxon>
        <taxon>Trombidiformes</taxon>
        <taxon>Prostigmata</taxon>
        <taxon>Anystina</taxon>
        <taxon>Parasitengona</taxon>
        <taxon>Trombidioidea</taxon>
        <taxon>Trombidiidae</taxon>
        <taxon>Dinothrombium</taxon>
    </lineage>
</organism>
<dbReference type="Gene3D" id="1.10.238.10">
    <property type="entry name" value="EF-hand"/>
    <property type="match status" value="2"/>
</dbReference>
<protein>
    <submittedName>
        <fullName evidence="4">Calmodulin-like protein 5</fullName>
    </submittedName>
</protein>
<sequence>MEDSDREQYCAKTLKKRDEVLKKAAALGIKETEIDEYLYAFGTFDKNNDGAISANELEEAFIMLNQSVSKEEINKMMTKADKDGDGLIDFEEFVEMMIKYRNDSNEQEARLREVFNFFDIDKNGKISYIELKKAMKKLGQNVSDSEAKKMIRVADKDKDGHIDFDEFLELPNVPVKLYFCCKIIVS</sequence>
<dbReference type="SMART" id="SM00054">
    <property type="entry name" value="EFh"/>
    <property type="match status" value="4"/>
</dbReference>
<dbReference type="InterPro" id="IPR018247">
    <property type="entry name" value="EF_Hand_1_Ca_BS"/>
</dbReference>
<feature type="domain" description="EF-hand" evidence="3">
    <location>
        <begin position="68"/>
        <end position="103"/>
    </location>
</feature>
<dbReference type="PROSITE" id="PS50222">
    <property type="entry name" value="EF_HAND_2"/>
    <property type="match status" value="4"/>
</dbReference>
<dbReference type="InterPro" id="IPR002048">
    <property type="entry name" value="EF_hand_dom"/>
</dbReference>
<dbReference type="PANTHER" id="PTHR23050">
    <property type="entry name" value="CALCIUM BINDING PROTEIN"/>
    <property type="match status" value="1"/>
</dbReference>
<dbReference type="FunFam" id="1.10.238.10:FF:000001">
    <property type="entry name" value="Calmodulin 1"/>
    <property type="match status" value="2"/>
</dbReference>
<keyword evidence="1" id="KW-0677">Repeat</keyword>
<evidence type="ECO:0000259" key="3">
    <source>
        <dbReference type="PROSITE" id="PS50222"/>
    </source>
</evidence>
<gene>
    <name evidence="4" type="ORF">B4U79_10567</name>
</gene>
<dbReference type="GO" id="GO:0005509">
    <property type="term" value="F:calcium ion binding"/>
    <property type="evidence" value="ECO:0007669"/>
    <property type="project" value="InterPro"/>
</dbReference>
<comment type="caution">
    <text evidence="4">The sequence shown here is derived from an EMBL/GenBank/DDBJ whole genome shotgun (WGS) entry which is preliminary data.</text>
</comment>
<dbReference type="InterPro" id="IPR050145">
    <property type="entry name" value="Centrin_CML-like"/>
</dbReference>
<dbReference type="AlphaFoldDB" id="A0A443QI66"/>